<evidence type="ECO:0000256" key="9">
    <source>
        <dbReference type="ARBA" id="ARBA00023231"/>
    </source>
</evidence>
<feature type="domain" description="Sigma-54 factor interaction" evidence="14">
    <location>
        <begin position="185"/>
        <end position="415"/>
    </location>
</feature>
<keyword evidence="8" id="KW-0804">Transcription</keyword>
<dbReference type="Gene3D" id="3.40.50.300">
    <property type="entry name" value="P-loop containing nucleotide triphosphate hydrolases"/>
    <property type="match status" value="1"/>
</dbReference>
<dbReference type="CDD" id="cd00090">
    <property type="entry name" value="HTH_ARSR"/>
    <property type="match status" value="1"/>
</dbReference>
<feature type="domain" description="Response regulatory" evidence="15">
    <location>
        <begin position="9"/>
        <end position="125"/>
    </location>
</feature>
<dbReference type="CDD" id="cd19920">
    <property type="entry name" value="REC_PA4781-like"/>
    <property type="match status" value="1"/>
</dbReference>
<evidence type="ECO:0000256" key="3">
    <source>
        <dbReference type="ARBA" id="ARBA00022840"/>
    </source>
</evidence>
<dbReference type="SUPFAM" id="SSF46785">
    <property type="entry name" value="Winged helix' DNA-binding domain"/>
    <property type="match status" value="1"/>
</dbReference>
<dbReference type="InterPro" id="IPR025943">
    <property type="entry name" value="Sigma_54_int_dom_ATP-bd_2"/>
</dbReference>
<keyword evidence="3" id="KW-0067">ATP-binding</keyword>
<dbReference type="InterPro" id="IPR025944">
    <property type="entry name" value="Sigma_54_int_dom_CS"/>
</dbReference>
<keyword evidence="4" id="KW-0902">Two-component regulatory system</keyword>
<dbReference type="InterPro" id="IPR027417">
    <property type="entry name" value="P-loop_NTPase"/>
</dbReference>
<keyword evidence="7" id="KW-0010">Activator</keyword>
<dbReference type="InterPro" id="IPR002078">
    <property type="entry name" value="Sigma_54_int"/>
</dbReference>
<dbReference type="PANTHER" id="PTHR32071">
    <property type="entry name" value="TRANSCRIPTIONAL REGULATORY PROTEIN"/>
    <property type="match status" value="1"/>
</dbReference>
<dbReference type="PROSITE" id="PS00676">
    <property type="entry name" value="SIGMA54_INTERACT_2"/>
    <property type="match status" value="1"/>
</dbReference>
<evidence type="ECO:0000259" key="14">
    <source>
        <dbReference type="PROSITE" id="PS50045"/>
    </source>
</evidence>
<dbReference type="PROSITE" id="PS50110">
    <property type="entry name" value="RESPONSE_REGULATORY"/>
    <property type="match status" value="1"/>
</dbReference>
<keyword evidence="2" id="KW-0547">Nucleotide-binding</keyword>
<accession>A0ABY1ZKG8</accession>
<keyword evidence="17" id="KW-1185">Reference proteome</keyword>
<dbReference type="SMART" id="SM00382">
    <property type="entry name" value="AAA"/>
    <property type="match status" value="1"/>
</dbReference>
<dbReference type="Gene3D" id="1.10.10.10">
    <property type="entry name" value="Winged helix-like DNA-binding domain superfamily/Winged helix DNA-binding domain"/>
    <property type="match status" value="1"/>
</dbReference>
<dbReference type="Gene3D" id="3.40.50.2300">
    <property type="match status" value="1"/>
</dbReference>
<sequence length="510" mass="56704">MTSQTDTPLLLLVDDQPANLDVMVDYLQDSGLDLAVSINGNEALQLAKKRKPSLILLDVMMPGMDGFEVCRRLKAHHGTRNIPIIFTSALDDTESKVKGFEAGAVDYVTKPLQREELLARIHTHLTLRQQQLELKQKNRDLLALNAELKEQMGKRKEAESALHQMGEQLSAVTRQEASKWGIDAFIGNGEATRAVLREIRNLQQVDKTPVLVLGESGTGKELVSRAIHFGSQRSDKPFIAVNCAAIPPDLADAELFGHVKGSFTGATHDRPGVFMQANGGTLFLDEIGDMPLAQQAKLLRVLENGELTPVGGTRPQKVDVRIVTATNIALQSKVQSQEFRQDLYYRLAGYIIQLPPLRLRREDIPLLVQHFLTMLGKQMGREKTEMTEEAMQVLLGYDFPGNIRELRNLIEYALISGRGEPITPAQLHFIHQSATGPLSSEPPPAVTTAIDDEQQLLDYTAEQGRINNAKAQEVLGVSHSRASYLLKKLLREGHLEKHGERRWAYYSLPG</sequence>
<protein>
    <recommendedName>
        <fullName evidence="1">DNA-binding transcriptional regulator NtrC</fullName>
    </recommendedName>
    <alternativeName>
        <fullName evidence="10">Nitrogen regulation protein NR(I)</fullName>
    </alternativeName>
    <alternativeName>
        <fullName evidence="11">Nitrogen regulator I</fullName>
    </alternativeName>
</protein>
<dbReference type="PANTHER" id="PTHR32071:SF95">
    <property type="entry name" value="DNA-BINDING TRANSCRIPTIONAL REGULATOR NTRC"/>
    <property type="match status" value="1"/>
</dbReference>
<dbReference type="EMBL" id="SJDL01000022">
    <property type="protein sequence ID" value="TBW54401.1"/>
    <property type="molecule type" value="Genomic_DNA"/>
</dbReference>
<reference evidence="16 17" key="1">
    <citation type="submission" date="2019-02" db="EMBL/GenBank/DDBJ databases">
        <title>Marinobacter halodurans sp. nov., a marine bacterium isolated from sea tidal flat.</title>
        <authorList>
            <person name="Yoo Y."/>
            <person name="Lee D.W."/>
            <person name="Kim B.S."/>
            <person name="Kim J.-J."/>
        </authorList>
    </citation>
    <scope>NUCLEOTIDE SEQUENCE [LARGE SCALE GENOMIC DNA]</scope>
    <source>
        <strain evidence="16 17">YJ-S3-2</strain>
    </source>
</reference>
<dbReference type="CDD" id="cd00009">
    <property type="entry name" value="AAA"/>
    <property type="match status" value="1"/>
</dbReference>
<comment type="caution">
    <text evidence="16">The sequence shown here is derived from an EMBL/GenBank/DDBJ whole genome shotgun (WGS) entry which is preliminary data.</text>
</comment>
<dbReference type="Proteomes" id="UP000313645">
    <property type="component" value="Unassembled WGS sequence"/>
</dbReference>
<proteinExistence type="predicted"/>
<dbReference type="PROSITE" id="PS00675">
    <property type="entry name" value="SIGMA54_INTERACT_1"/>
    <property type="match status" value="1"/>
</dbReference>
<dbReference type="SUPFAM" id="SSF52172">
    <property type="entry name" value="CheY-like"/>
    <property type="match status" value="1"/>
</dbReference>
<dbReference type="InterPro" id="IPR058031">
    <property type="entry name" value="AAA_lid_NorR"/>
</dbReference>
<gene>
    <name evidence="16" type="ORF">EZI54_14120</name>
</gene>
<feature type="coiled-coil region" evidence="13">
    <location>
        <begin position="127"/>
        <end position="175"/>
    </location>
</feature>
<dbReference type="InterPro" id="IPR036388">
    <property type="entry name" value="WH-like_DNA-bd_sf"/>
</dbReference>
<name>A0ABY1ZKG8_9GAMM</name>
<evidence type="ECO:0000256" key="12">
    <source>
        <dbReference type="PROSITE-ProRule" id="PRU00169"/>
    </source>
</evidence>
<evidence type="ECO:0000256" key="2">
    <source>
        <dbReference type="ARBA" id="ARBA00022741"/>
    </source>
</evidence>
<keyword evidence="13" id="KW-0175">Coiled coil</keyword>
<dbReference type="InterPro" id="IPR025662">
    <property type="entry name" value="Sigma_54_int_dom_ATP-bd_1"/>
</dbReference>
<dbReference type="Pfam" id="PF00072">
    <property type="entry name" value="Response_reg"/>
    <property type="match status" value="1"/>
</dbReference>
<evidence type="ECO:0000256" key="1">
    <source>
        <dbReference type="ARBA" id="ARBA00019059"/>
    </source>
</evidence>
<evidence type="ECO:0000256" key="8">
    <source>
        <dbReference type="ARBA" id="ARBA00023163"/>
    </source>
</evidence>
<keyword evidence="12" id="KW-0597">Phosphoprotein</keyword>
<dbReference type="PROSITE" id="PS50045">
    <property type="entry name" value="SIGMA54_INTERACT_4"/>
    <property type="match status" value="1"/>
</dbReference>
<dbReference type="RefSeq" id="WP_131482526.1">
    <property type="nucleotide sequence ID" value="NZ_SJDL01000022.1"/>
</dbReference>
<organism evidence="16 17">
    <name type="scientific">Marinobacter halodurans</name>
    <dbReference type="NCBI Taxonomy" id="2528979"/>
    <lineage>
        <taxon>Bacteria</taxon>
        <taxon>Pseudomonadati</taxon>
        <taxon>Pseudomonadota</taxon>
        <taxon>Gammaproteobacteria</taxon>
        <taxon>Pseudomonadales</taxon>
        <taxon>Marinobacteraceae</taxon>
        <taxon>Marinobacter</taxon>
    </lineage>
</organism>
<evidence type="ECO:0000256" key="10">
    <source>
        <dbReference type="ARBA" id="ARBA00029881"/>
    </source>
</evidence>
<evidence type="ECO:0000256" key="7">
    <source>
        <dbReference type="ARBA" id="ARBA00023159"/>
    </source>
</evidence>
<dbReference type="InterPro" id="IPR011006">
    <property type="entry name" value="CheY-like_superfamily"/>
</dbReference>
<keyword evidence="5" id="KW-0805">Transcription regulation</keyword>
<evidence type="ECO:0000313" key="16">
    <source>
        <dbReference type="EMBL" id="TBW54401.1"/>
    </source>
</evidence>
<keyword evidence="6" id="KW-0238">DNA-binding</keyword>
<dbReference type="SMART" id="SM00448">
    <property type="entry name" value="REC"/>
    <property type="match status" value="1"/>
</dbReference>
<keyword evidence="9" id="KW-0535">Nitrogen fixation</keyword>
<dbReference type="SUPFAM" id="SSF52540">
    <property type="entry name" value="P-loop containing nucleoside triphosphate hydrolases"/>
    <property type="match status" value="1"/>
</dbReference>
<evidence type="ECO:0000256" key="13">
    <source>
        <dbReference type="SAM" id="Coils"/>
    </source>
</evidence>
<dbReference type="Pfam" id="PF00158">
    <property type="entry name" value="Sigma54_activat"/>
    <property type="match status" value="1"/>
</dbReference>
<dbReference type="PROSITE" id="PS00688">
    <property type="entry name" value="SIGMA54_INTERACT_3"/>
    <property type="match status" value="1"/>
</dbReference>
<evidence type="ECO:0000256" key="5">
    <source>
        <dbReference type="ARBA" id="ARBA00023015"/>
    </source>
</evidence>
<evidence type="ECO:0000256" key="4">
    <source>
        <dbReference type="ARBA" id="ARBA00023012"/>
    </source>
</evidence>
<dbReference type="InterPro" id="IPR011991">
    <property type="entry name" value="ArsR-like_HTH"/>
</dbReference>
<feature type="modified residue" description="4-aspartylphosphate" evidence="12">
    <location>
        <position position="58"/>
    </location>
</feature>
<dbReference type="Gene3D" id="1.10.8.60">
    <property type="match status" value="1"/>
</dbReference>
<dbReference type="InterPro" id="IPR001789">
    <property type="entry name" value="Sig_transdc_resp-reg_receiver"/>
</dbReference>
<dbReference type="InterPro" id="IPR003593">
    <property type="entry name" value="AAA+_ATPase"/>
</dbReference>
<evidence type="ECO:0000259" key="15">
    <source>
        <dbReference type="PROSITE" id="PS50110"/>
    </source>
</evidence>
<dbReference type="Pfam" id="PF25601">
    <property type="entry name" value="AAA_lid_14"/>
    <property type="match status" value="1"/>
</dbReference>
<evidence type="ECO:0000256" key="6">
    <source>
        <dbReference type="ARBA" id="ARBA00023125"/>
    </source>
</evidence>
<evidence type="ECO:0000256" key="11">
    <source>
        <dbReference type="ARBA" id="ARBA00031910"/>
    </source>
</evidence>
<evidence type="ECO:0000313" key="17">
    <source>
        <dbReference type="Proteomes" id="UP000313645"/>
    </source>
</evidence>
<dbReference type="InterPro" id="IPR036390">
    <property type="entry name" value="WH_DNA-bd_sf"/>
</dbReference>